<gene>
    <name evidence="1" type="ORF">IEI95_022040</name>
</gene>
<evidence type="ECO:0000313" key="1">
    <source>
        <dbReference type="EMBL" id="MBF2716897.1"/>
    </source>
</evidence>
<evidence type="ECO:0000313" key="2">
    <source>
        <dbReference type="Proteomes" id="UP000655037"/>
    </source>
</evidence>
<dbReference type="RefSeq" id="WP_194417031.1">
    <property type="nucleotide sequence ID" value="NZ_JACXXJ020000005.1"/>
</dbReference>
<sequence>MSAKHTFIQTETRVFRGEEYHFHVFTDDKMIHVLGRGDKESTGKPIDQESRTLIANDMISRLFTRGNVAPGAWEIA</sequence>
<organism evidence="1 2">
    <name type="scientific">Agrobacterium vitis</name>
    <name type="common">Rhizobium vitis</name>
    <dbReference type="NCBI Taxonomy" id="373"/>
    <lineage>
        <taxon>Bacteria</taxon>
        <taxon>Pseudomonadati</taxon>
        <taxon>Pseudomonadota</taxon>
        <taxon>Alphaproteobacteria</taxon>
        <taxon>Hyphomicrobiales</taxon>
        <taxon>Rhizobiaceae</taxon>
        <taxon>Rhizobium/Agrobacterium group</taxon>
        <taxon>Agrobacterium</taxon>
    </lineage>
</organism>
<name>A0AAE2URE7_AGRVI</name>
<dbReference type="Proteomes" id="UP000655037">
    <property type="component" value="Unassembled WGS sequence"/>
</dbReference>
<accession>A0AAE2URE7</accession>
<dbReference type="AlphaFoldDB" id="A0AAE2URE7"/>
<protein>
    <submittedName>
        <fullName evidence="1">Uncharacterized protein</fullName>
    </submittedName>
</protein>
<reference evidence="1" key="1">
    <citation type="submission" date="2020-11" db="EMBL/GenBank/DDBJ databases">
        <title>Agrobacterium vitis strain K377 genome.</title>
        <authorList>
            <person name="Xi H."/>
        </authorList>
    </citation>
    <scope>NUCLEOTIDE SEQUENCE</scope>
    <source>
        <strain evidence="1">K377</strain>
    </source>
</reference>
<proteinExistence type="predicted"/>
<dbReference type="EMBL" id="JACXXJ020000005">
    <property type="protein sequence ID" value="MBF2716897.1"/>
    <property type="molecule type" value="Genomic_DNA"/>
</dbReference>
<comment type="caution">
    <text evidence="1">The sequence shown here is derived from an EMBL/GenBank/DDBJ whole genome shotgun (WGS) entry which is preliminary data.</text>
</comment>